<dbReference type="EMBL" id="CP053069">
    <property type="protein sequence ID" value="QJR11602.1"/>
    <property type="molecule type" value="Genomic_DNA"/>
</dbReference>
<organism evidence="1 2">
    <name type="scientific">Usitatibacter rugosus</name>
    <dbReference type="NCBI Taxonomy" id="2732067"/>
    <lineage>
        <taxon>Bacteria</taxon>
        <taxon>Pseudomonadati</taxon>
        <taxon>Pseudomonadota</taxon>
        <taxon>Betaproteobacteria</taxon>
        <taxon>Nitrosomonadales</taxon>
        <taxon>Usitatibacteraceae</taxon>
        <taxon>Usitatibacter</taxon>
    </lineage>
</organism>
<keyword evidence="2" id="KW-1185">Reference proteome</keyword>
<dbReference type="PANTHER" id="PTHR40037:SF1">
    <property type="entry name" value="PHOSPHOESTERASE SAOUHSC_00951-RELATED"/>
    <property type="match status" value="1"/>
</dbReference>
<reference evidence="1 2" key="1">
    <citation type="submission" date="2020-04" db="EMBL/GenBank/DDBJ databases">
        <title>Usitatibacter rugosus gen. nov., sp. nov. and Usitatibacter palustris sp. nov., novel members of Usitatibacteraceae fam. nov. within the order Nitrosomonadales isolated from soil.</title>
        <authorList>
            <person name="Huber K.J."/>
            <person name="Neumann-Schaal M."/>
            <person name="Geppert A."/>
            <person name="Luckner M."/>
            <person name="Wanner G."/>
            <person name="Overmann J."/>
        </authorList>
    </citation>
    <scope>NUCLEOTIDE SEQUENCE [LARGE SCALE GENOMIC DNA]</scope>
    <source>
        <strain evidence="1 2">0125_3</strain>
    </source>
</reference>
<dbReference type="Proteomes" id="UP000501534">
    <property type="component" value="Chromosome"/>
</dbReference>
<dbReference type="PANTHER" id="PTHR40037">
    <property type="entry name" value="PHOSPHOESTERASE YJCG-RELATED"/>
    <property type="match status" value="1"/>
</dbReference>
<gene>
    <name evidence="1" type="ORF">DSM104443_02681</name>
</gene>
<name>A0A6M4GX82_9PROT</name>
<dbReference type="InterPro" id="IPR009097">
    <property type="entry name" value="Cyclic_Pdiesterase"/>
</dbReference>
<dbReference type="InterPro" id="IPR050580">
    <property type="entry name" value="2H_phosphoesterase_YjcG-like"/>
</dbReference>
<protein>
    <recommendedName>
        <fullName evidence="3">2'-5' RNA ligase</fullName>
    </recommendedName>
</protein>
<dbReference type="RefSeq" id="WP_171093075.1">
    <property type="nucleotide sequence ID" value="NZ_CP053069.1"/>
</dbReference>
<evidence type="ECO:0008006" key="3">
    <source>
        <dbReference type="Google" id="ProtNLM"/>
    </source>
</evidence>
<evidence type="ECO:0000313" key="2">
    <source>
        <dbReference type="Proteomes" id="UP000501534"/>
    </source>
</evidence>
<proteinExistence type="predicted"/>
<sequence>MGRALRAPRPPLPRFAVAWFPAFEDLESIESYRRRHDPQATTIAAHLTLVFPFPTALTALQVETHVRKVASGWPPIAVTFRPVRGVGNEFVMLMATRGAAAVMQFHDTLYTRSIRPHLRKDIPYEPHITIARQPEPERYEAALAEAEAEFHGEFSSVLREVTLLSWRADGKIERLNTLPLDSR</sequence>
<dbReference type="Pfam" id="PF13563">
    <property type="entry name" value="2_5_RNA_ligase2"/>
    <property type="match status" value="1"/>
</dbReference>
<dbReference type="SUPFAM" id="SSF55144">
    <property type="entry name" value="LigT-like"/>
    <property type="match status" value="1"/>
</dbReference>
<dbReference type="Gene3D" id="3.90.1140.10">
    <property type="entry name" value="Cyclic phosphodiesterase"/>
    <property type="match status" value="1"/>
</dbReference>
<evidence type="ECO:0000313" key="1">
    <source>
        <dbReference type="EMBL" id="QJR11602.1"/>
    </source>
</evidence>
<accession>A0A6M4GX82</accession>
<dbReference type="AlphaFoldDB" id="A0A6M4GX82"/>
<dbReference type="KEGG" id="uru:DSM104443_02681"/>